<name>A0A8S1KJB5_9CILI</name>
<sequence>MKQQFTNKYQIRLKPQDGILSKLQFSIQVKIICQFIRPVEQSLRSTVMMTTEQ</sequence>
<evidence type="ECO:0000313" key="2">
    <source>
        <dbReference type="Proteomes" id="UP000692954"/>
    </source>
</evidence>
<reference evidence="1" key="1">
    <citation type="submission" date="2021-01" db="EMBL/GenBank/DDBJ databases">
        <authorList>
            <consortium name="Genoscope - CEA"/>
            <person name="William W."/>
        </authorList>
    </citation>
    <scope>NUCLEOTIDE SEQUENCE</scope>
</reference>
<dbReference type="EMBL" id="CAJJDN010000008">
    <property type="protein sequence ID" value="CAD8054303.1"/>
    <property type="molecule type" value="Genomic_DNA"/>
</dbReference>
<dbReference type="Proteomes" id="UP000692954">
    <property type="component" value="Unassembled WGS sequence"/>
</dbReference>
<gene>
    <name evidence="1" type="ORF">PSON_ATCC_30995.1.T0080192</name>
</gene>
<evidence type="ECO:0000313" key="1">
    <source>
        <dbReference type="EMBL" id="CAD8054303.1"/>
    </source>
</evidence>
<dbReference type="AlphaFoldDB" id="A0A8S1KJB5"/>
<keyword evidence="2" id="KW-1185">Reference proteome</keyword>
<accession>A0A8S1KJB5</accession>
<organism evidence="1 2">
    <name type="scientific">Paramecium sonneborni</name>
    <dbReference type="NCBI Taxonomy" id="65129"/>
    <lineage>
        <taxon>Eukaryota</taxon>
        <taxon>Sar</taxon>
        <taxon>Alveolata</taxon>
        <taxon>Ciliophora</taxon>
        <taxon>Intramacronucleata</taxon>
        <taxon>Oligohymenophorea</taxon>
        <taxon>Peniculida</taxon>
        <taxon>Parameciidae</taxon>
        <taxon>Paramecium</taxon>
    </lineage>
</organism>
<proteinExistence type="predicted"/>
<comment type="caution">
    <text evidence="1">The sequence shown here is derived from an EMBL/GenBank/DDBJ whole genome shotgun (WGS) entry which is preliminary data.</text>
</comment>
<protein>
    <submittedName>
        <fullName evidence="1">Uncharacterized protein</fullName>
    </submittedName>
</protein>